<dbReference type="PROSITE" id="PS50110">
    <property type="entry name" value="RESPONSE_REGULATORY"/>
    <property type="match status" value="1"/>
</dbReference>
<protein>
    <submittedName>
        <fullName evidence="4">Response regulator receiver domain-containing protein</fullName>
    </submittedName>
</protein>
<proteinExistence type="predicted"/>
<keyword evidence="5" id="KW-1185">Reference proteome</keyword>
<dbReference type="Pfam" id="PF00072">
    <property type="entry name" value="Response_reg"/>
    <property type="match status" value="1"/>
</dbReference>
<dbReference type="GO" id="GO:0000160">
    <property type="term" value="P:phosphorelay signal transduction system"/>
    <property type="evidence" value="ECO:0007669"/>
    <property type="project" value="InterPro"/>
</dbReference>
<dbReference type="InterPro" id="IPR050595">
    <property type="entry name" value="Bact_response_regulator"/>
</dbReference>
<dbReference type="AlphaFoldDB" id="A0A238YV41"/>
<evidence type="ECO:0000313" key="4">
    <source>
        <dbReference type="EMBL" id="SNR75007.1"/>
    </source>
</evidence>
<dbReference type="Gene3D" id="3.40.50.2300">
    <property type="match status" value="1"/>
</dbReference>
<dbReference type="SMART" id="SM00448">
    <property type="entry name" value="REC"/>
    <property type="match status" value="1"/>
</dbReference>
<accession>A0A238YV41</accession>
<name>A0A238YV41_9PROT</name>
<organism evidence="4 5">
    <name type="scientific">Methylobacillus rhizosphaerae</name>
    <dbReference type="NCBI Taxonomy" id="551994"/>
    <lineage>
        <taxon>Bacteria</taxon>
        <taxon>Pseudomonadati</taxon>
        <taxon>Pseudomonadota</taxon>
        <taxon>Betaproteobacteria</taxon>
        <taxon>Nitrosomonadales</taxon>
        <taxon>Methylophilaceae</taxon>
        <taxon>Methylobacillus</taxon>
    </lineage>
</organism>
<dbReference type="InterPro" id="IPR001789">
    <property type="entry name" value="Sig_transdc_resp-reg_receiver"/>
</dbReference>
<dbReference type="EMBL" id="FZOA01000003">
    <property type="protein sequence ID" value="SNR75007.1"/>
    <property type="molecule type" value="Genomic_DNA"/>
</dbReference>
<dbReference type="SUPFAM" id="SSF52172">
    <property type="entry name" value="CheY-like"/>
    <property type="match status" value="1"/>
</dbReference>
<evidence type="ECO:0000259" key="3">
    <source>
        <dbReference type="PROSITE" id="PS50110"/>
    </source>
</evidence>
<keyword evidence="1 2" id="KW-0597">Phosphoprotein</keyword>
<dbReference type="InterPro" id="IPR011006">
    <property type="entry name" value="CheY-like_superfamily"/>
</dbReference>
<feature type="modified residue" description="4-aspartylphosphate" evidence="2">
    <location>
        <position position="67"/>
    </location>
</feature>
<dbReference type="RefSeq" id="WP_245835029.1">
    <property type="nucleotide sequence ID" value="NZ_FZOA01000003.1"/>
</dbReference>
<gene>
    <name evidence="4" type="ORF">SAMN05192560_0865</name>
</gene>
<dbReference type="PANTHER" id="PTHR44591:SF3">
    <property type="entry name" value="RESPONSE REGULATORY DOMAIN-CONTAINING PROTEIN"/>
    <property type="match status" value="1"/>
</dbReference>
<evidence type="ECO:0000256" key="1">
    <source>
        <dbReference type="ARBA" id="ARBA00022553"/>
    </source>
</evidence>
<dbReference type="Proteomes" id="UP000198305">
    <property type="component" value="Unassembled WGS sequence"/>
</dbReference>
<dbReference type="PANTHER" id="PTHR44591">
    <property type="entry name" value="STRESS RESPONSE REGULATOR PROTEIN 1"/>
    <property type="match status" value="1"/>
</dbReference>
<feature type="domain" description="Response regulatory" evidence="3">
    <location>
        <begin position="16"/>
        <end position="135"/>
    </location>
</feature>
<sequence length="140" mass="16058">MKQSLPDVEQYLRKMKVLLVEDSMLLRDAIMNILSDCPDLTFTGVALSQDEAIHQLYQQPFDLLLVDIELAQGNGFEVIKATQQDSYPFSRPAYFILTNHTYPQYRQMARTLGVEHFFDKSMDFDLAIETIEAQAAKFSA</sequence>
<evidence type="ECO:0000313" key="5">
    <source>
        <dbReference type="Proteomes" id="UP000198305"/>
    </source>
</evidence>
<reference evidence="5" key="1">
    <citation type="submission" date="2017-06" db="EMBL/GenBank/DDBJ databases">
        <authorList>
            <person name="Varghese N."/>
            <person name="Submissions S."/>
        </authorList>
    </citation>
    <scope>NUCLEOTIDE SEQUENCE [LARGE SCALE GENOMIC DNA]</scope>
    <source>
        <strain evidence="5">Ca-68</strain>
    </source>
</reference>
<evidence type="ECO:0000256" key="2">
    <source>
        <dbReference type="PROSITE-ProRule" id="PRU00169"/>
    </source>
</evidence>